<feature type="region of interest" description="Disordered" evidence="1">
    <location>
        <begin position="32"/>
        <end position="97"/>
    </location>
</feature>
<evidence type="ECO:0000313" key="2">
    <source>
        <dbReference type="EMBL" id="KAK4287420.1"/>
    </source>
</evidence>
<evidence type="ECO:0000313" key="3">
    <source>
        <dbReference type="Proteomes" id="UP001292094"/>
    </source>
</evidence>
<reference evidence="2" key="1">
    <citation type="submission" date="2023-11" db="EMBL/GenBank/DDBJ databases">
        <title>Genome assemblies of two species of porcelain crab, Petrolisthes cinctipes and Petrolisthes manimaculis (Anomura: Porcellanidae).</title>
        <authorList>
            <person name="Angst P."/>
        </authorList>
    </citation>
    <scope>NUCLEOTIDE SEQUENCE</scope>
    <source>
        <strain evidence="2">PB745_02</strain>
        <tissue evidence="2">Gill</tissue>
    </source>
</reference>
<protein>
    <submittedName>
        <fullName evidence="2">Uncharacterized protein</fullName>
    </submittedName>
</protein>
<organism evidence="2 3">
    <name type="scientific">Petrolisthes manimaculis</name>
    <dbReference type="NCBI Taxonomy" id="1843537"/>
    <lineage>
        <taxon>Eukaryota</taxon>
        <taxon>Metazoa</taxon>
        <taxon>Ecdysozoa</taxon>
        <taxon>Arthropoda</taxon>
        <taxon>Crustacea</taxon>
        <taxon>Multicrustacea</taxon>
        <taxon>Malacostraca</taxon>
        <taxon>Eumalacostraca</taxon>
        <taxon>Eucarida</taxon>
        <taxon>Decapoda</taxon>
        <taxon>Pleocyemata</taxon>
        <taxon>Anomura</taxon>
        <taxon>Galatheoidea</taxon>
        <taxon>Porcellanidae</taxon>
        <taxon>Petrolisthes</taxon>
    </lineage>
</organism>
<gene>
    <name evidence="2" type="ORF">Pmani_039505</name>
</gene>
<comment type="caution">
    <text evidence="2">The sequence shown here is derived from an EMBL/GenBank/DDBJ whole genome shotgun (WGS) entry which is preliminary data.</text>
</comment>
<dbReference type="EMBL" id="JAWZYT010006866">
    <property type="protein sequence ID" value="KAK4287420.1"/>
    <property type="molecule type" value="Genomic_DNA"/>
</dbReference>
<proteinExistence type="predicted"/>
<evidence type="ECO:0000256" key="1">
    <source>
        <dbReference type="SAM" id="MobiDB-lite"/>
    </source>
</evidence>
<accession>A0AAE1TLA1</accession>
<sequence length="97" mass="10943">MVAESCVENRELVRKLQGRLMKQWEDYNEKKTTTGQLLKKCSAGTDNVREGSDNERGKEGSDEREEEKGCDKREEEKGCDKREEEKGCDKRGGGGGV</sequence>
<dbReference type="AlphaFoldDB" id="A0AAE1TLA1"/>
<keyword evidence="3" id="KW-1185">Reference proteome</keyword>
<feature type="compositionally biased region" description="Basic and acidic residues" evidence="1">
    <location>
        <begin position="47"/>
        <end position="97"/>
    </location>
</feature>
<name>A0AAE1TLA1_9EUCA</name>
<dbReference type="Proteomes" id="UP001292094">
    <property type="component" value="Unassembled WGS sequence"/>
</dbReference>